<evidence type="ECO:0000313" key="11">
    <source>
        <dbReference type="Proteomes" id="UP000001940"/>
    </source>
</evidence>
<evidence type="ECO:0000256" key="7">
    <source>
        <dbReference type="SAM" id="Phobius"/>
    </source>
</evidence>
<feature type="transmembrane region" description="Helical" evidence="7">
    <location>
        <begin position="251"/>
        <end position="273"/>
    </location>
</feature>
<reference evidence="10 11" key="1">
    <citation type="journal article" date="1998" name="Science">
        <title>Genome sequence of the nematode C. elegans: a platform for investigating biology.</title>
        <authorList>
            <consortium name="The C. elegans sequencing consortium"/>
            <person name="Sulson J.E."/>
            <person name="Waterston R."/>
        </authorList>
    </citation>
    <scope>NUCLEOTIDE SEQUENCE [LARGE SCALE GENOMIC DNA]</scope>
    <source>
        <strain evidence="10 11">Bristol N2</strain>
    </source>
</reference>
<dbReference type="Gene3D" id="1.20.120.1770">
    <property type="match status" value="1"/>
</dbReference>
<dbReference type="InterPro" id="IPR006593">
    <property type="entry name" value="Cyt_b561/ferric_Rdtase_TM"/>
</dbReference>
<dbReference type="AlphaFoldDB" id="A9Z1K7"/>
<feature type="chain" id="PRO_5002745806" evidence="8">
    <location>
        <begin position="18"/>
        <end position="352"/>
    </location>
</feature>
<dbReference type="eggNOG" id="KOG4293">
    <property type="taxonomic scope" value="Eukaryota"/>
</dbReference>
<dbReference type="EMBL" id="BX284602">
    <property type="protein sequence ID" value="CCD70556.1"/>
    <property type="molecule type" value="Genomic_DNA"/>
</dbReference>
<feature type="transmembrane region" description="Helical" evidence="7">
    <location>
        <begin position="326"/>
        <end position="346"/>
    </location>
</feature>
<dbReference type="WormBase" id="M03A1.3">
    <property type="protein sequence ID" value="CE41916"/>
    <property type="gene ID" value="WBGene00019746"/>
</dbReference>
<dbReference type="PANTHER" id="PTHR23130:SF171">
    <property type="entry name" value="OS01G0895300 PROTEIN"/>
    <property type="match status" value="1"/>
</dbReference>
<evidence type="ECO:0000313" key="12">
    <source>
        <dbReference type="WormBase" id="M03A1.3"/>
    </source>
</evidence>
<feature type="signal peptide" evidence="8">
    <location>
        <begin position="1"/>
        <end position="17"/>
    </location>
</feature>
<organism evidence="10 11">
    <name type="scientific">Caenorhabditis elegans</name>
    <dbReference type="NCBI Taxonomy" id="6239"/>
    <lineage>
        <taxon>Eukaryota</taxon>
        <taxon>Metazoa</taxon>
        <taxon>Ecdysozoa</taxon>
        <taxon>Nematoda</taxon>
        <taxon>Chromadorea</taxon>
        <taxon>Rhabditida</taxon>
        <taxon>Rhabditina</taxon>
        <taxon>Rhabditomorpha</taxon>
        <taxon>Rhabditoidea</taxon>
        <taxon>Rhabditidae</taxon>
        <taxon>Peloderinae</taxon>
        <taxon>Caenorhabditis</taxon>
    </lineage>
</organism>
<keyword evidence="6 7" id="KW-0472">Membrane</keyword>
<keyword evidence="2" id="KW-0813">Transport</keyword>
<dbReference type="UCSC" id="M03A1.3">
    <property type="organism name" value="c. elegans"/>
</dbReference>
<dbReference type="PhylomeDB" id="A9Z1K7"/>
<dbReference type="PaxDb" id="6239-M03A1.3"/>
<evidence type="ECO:0000256" key="1">
    <source>
        <dbReference type="ARBA" id="ARBA00004370"/>
    </source>
</evidence>
<sequence>MLLLYSILFMCISSLRAAPTCEPNSFCYSPNESTKVTLTRTGDSLNLRIYDENSAIRKVHILQKEGKDVLVDCTNKKEDGKTCEAQLTVDQFEKNLPISIKLSDSQTSDPISLEALVPPAQEGLTKQQRRQFSKAHAILMIFGWLLFVPSGFLFARLGKDLFKEQTLFGSAVWFQIHRAANFMGVVCMCTSMLCIFISTQWTWKGTGSGSKYWTEVHTDLGVISTVLAVAQPINSLFRCGPTHSQRIIFNWAHRCVGIVAYTLALTAIIIAAVQFKRIWNEPLMELVLVCLPIAICLALTIAFTFLESDRFRTKASFGPHILKGPAVFWAIGVFFCIAVALSLLVVNGYKNV</sequence>
<comment type="subcellular location">
    <subcellularLocation>
        <location evidence="1">Membrane</location>
    </subcellularLocation>
</comment>
<dbReference type="PANTHER" id="PTHR23130">
    <property type="entry name" value="CYTOCHROME B561 AND DOMON DOMAIN-CONTAINING PROTEIN"/>
    <property type="match status" value="1"/>
</dbReference>
<dbReference type="Proteomes" id="UP000001940">
    <property type="component" value="Chromosome II"/>
</dbReference>
<keyword evidence="3 7" id="KW-0812">Transmembrane</keyword>
<dbReference type="SMART" id="SM00665">
    <property type="entry name" value="B561"/>
    <property type="match status" value="1"/>
</dbReference>
<feature type="domain" description="Cytochrome b561" evidence="9">
    <location>
        <begin position="99"/>
        <end position="306"/>
    </location>
</feature>
<evidence type="ECO:0000256" key="4">
    <source>
        <dbReference type="ARBA" id="ARBA00022982"/>
    </source>
</evidence>
<keyword evidence="8" id="KW-0732">Signal</keyword>
<dbReference type="RefSeq" id="NP_494805.3">
    <property type="nucleotide sequence ID" value="NM_062404.5"/>
</dbReference>
<evidence type="ECO:0000259" key="9">
    <source>
        <dbReference type="PROSITE" id="PS50939"/>
    </source>
</evidence>
<dbReference type="PROSITE" id="PS50939">
    <property type="entry name" value="CYTOCHROME_B561"/>
    <property type="match status" value="1"/>
</dbReference>
<name>A9Z1K7_CAEEL</name>
<dbReference type="OrthoDB" id="2419613at2759"/>
<dbReference type="GO" id="GO:0016020">
    <property type="term" value="C:membrane"/>
    <property type="evidence" value="ECO:0007669"/>
    <property type="project" value="UniProtKB-SubCell"/>
</dbReference>
<feature type="transmembrane region" description="Helical" evidence="7">
    <location>
        <begin position="137"/>
        <end position="158"/>
    </location>
</feature>
<feature type="transmembrane region" description="Helical" evidence="7">
    <location>
        <begin position="179"/>
        <end position="203"/>
    </location>
</feature>
<dbReference type="Pfam" id="PF03188">
    <property type="entry name" value="Cytochrom_B561"/>
    <property type="match status" value="1"/>
</dbReference>
<accession>A9Z1K7</accession>
<evidence type="ECO:0000256" key="3">
    <source>
        <dbReference type="ARBA" id="ARBA00022692"/>
    </source>
</evidence>
<dbReference type="STRING" id="6239.M03A1.3.1"/>
<evidence type="ECO:0000256" key="8">
    <source>
        <dbReference type="SAM" id="SignalP"/>
    </source>
</evidence>
<proteinExistence type="predicted"/>
<dbReference type="CDD" id="cd08760">
    <property type="entry name" value="Cyt_b561_FRRS1_like"/>
    <property type="match status" value="1"/>
</dbReference>
<dbReference type="AGR" id="WB:WBGene00019746"/>
<dbReference type="HOGENOM" id="CLU_067411_0_0_1"/>
<evidence type="ECO:0000256" key="5">
    <source>
        <dbReference type="ARBA" id="ARBA00022989"/>
    </source>
</evidence>
<evidence type="ECO:0000256" key="6">
    <source>
        <dbReference type="ARBA" id="ARBA00023136"/>
    </source>
</evidence>
<protein>
    <submittedName>
        <fullName evidence="10">Cytochrome b561 domain-containing protein</fullName>
    </submittedName>
</protein>
<keyword evidence="5 7" id="KW-1133">Transmembrane helix</keyword>
<dbReference type="InParanoid" id="A9Z1K7"/>
<evidence type="ECO:0000313" key="10">
    <source>
        <dbReference type="EMBL" id="CCD70556.1"/>
    </source>
</evidence>
<evidence type="ECO:0000256" key="2">
    <source>
        <dbReference type="ARBA" id="ARBA00022448"/>
    </source>
</evidence>
<dbReference type="OMA" id="VCICTSM"/>
<keyword evidence="4" id="KW-0249">Electron transport</keyword>
<dbReference type="FunCoup" id="A9Z1K7">
    <property type="interactions" value="1"/>
</dbReference>
<dbReference type="CTD" id="173791"/>
<gene>
    <name evidence="10" type="ORF">CELE_M03A1.3</name>
    <name evidence="10 12" type="ORF">M03A1.3</name>
</gene>
<dbReference type="GeneID" id="173791"/>
<keyword evidence="11" id="KW-1185">Reference proteome</keyword>
<feature type="transmembrane region" description="Helical" evidence="7">
    <location>
        <begin position="285"/>
        <end position="306"/>
    </location>
</feature>
<dbReference type="Bgee" id="WBGene00019746">
    <property type="expression patterns" value="Expressed in larva and 3 other cell types or tissues"/>
</dbReference>
<dbReference type="KEGG" id="cel:CELE_M03A1.3"/>